<proteinExistence type="predicted"/>
<comment type="caution">
    <text evidence="2">The sequence shown here is derived from an EMBL/GenBank/DDBJ whole genome shotgun (WGS) entry which is preliminary data.</text>
</comment>
<sequence length="171" mass="17503">MLPHNALDAQGMNRPRGPEPVRIAFLVLAALIPIDLIAGLIGGFALFAANVANDMGGRTVVVPAYTKVVLAVALGFAVVWTIGRVVLAFGVAKGRPLARIAAIAAAGLAIAVWAAATVARLEDGDGVDIGGGPMEALRGFAIACIIESAAIIVLLCLPSARAWFKRDQVAA</sequence>
<keyword evidence="1" id="KW-0812">Transmembrane</keyword>
<evidence type="ECO:0008006" key="4">
    <source>
        <dbReference type="Google" id="ProtNLM"/>
    </source>
</evidence>
<protein>
    <recommendedName>
        <fullName evidence="4">DUF2269 domain-containing protein</fullName>
    </recommendedName>
</protein>
<organism evidence="2 3">
    <name type="scientific">Glycomyces tritici</name>
    <dbReference type="NCBI Taxonomy" id="2665176"/>
    <lineage>
        <taxon>Bacteria</taxon>
        <taxon>Bacillati</taxon>
        <taxon>Actinomycetota</taxon>
        <taxon>Actinomycetes</taxon>
        <taxon>Glycomycetales</taxon>
        <taxon>Glycomycetaceae</taxon>
        <taxon>Glycomyces</taxon>
    </lineage>
</organism>
<feature type="transmembrane region" description="Helical" evidence="1">
    <location>
        <begin position="68"/>
        <end position="90"/>
    </location>
</feature>
<reference evidence="2" key="1">
    <citation type="submission" date="2023-06" db="EMBL/GenBank/DDBJ databases">
        <title>Gycomyces niveus sp.nov., a novel actinomycete isolated from soil in Shouguang.</title>
        <authorList>
            <person name="Yang X."/>
            <person name="Zhao J."/>
        </authorList>
    </citation>
    <scope>NUCLEOTIDE SEQUENCE</scope>
    <source>
        <strain evidence="2">NEAU C2</strain>
    </source>
</reference>
<gene>
    <name evidence="2" type="ORF">QWI33_20100</name>
</gene>
<keyword evidence="1" id="KW-0472">Membrane</keyword>
<feature type="transmembrane region" description="Helical" evidence="1">
    <location>
        <begin position="21"/>
        <end position="48"/>
    </location>
</feature>
<keyword evidence="3" id="KW-1185">Reference proteome</keyword>
<feature type="transmembrane region" description="Helical" evidence="1">
    <location>
        <begin position="136"/>
        <end position="157"/>
    </location>
</feature>
<evidence type="ECO:0000313" key="3">
    <source>
        <dbReference type="Proteomes" id="UP001171902"/>
    </source>
</evidence>
<dbReference type="RefSeq" id="WP_289958936.1">
    <property type="nucleotide sequence ID" value="NZ_JAUEMJ010000006.1"/>
</dbReference>
<name>A0ABT7YTR8_9ACTN</name>
<dbReference type="EMBL" id="JAUEMJ010000006">
    <property type="protein sequence ID" value="MDN3242035.1"/>
    <property type="molecule type" value="Genomic_DNA"/>
</dbReference>
<feature type="transmembrane region" description="Helical" evidence="1">
    <location>
        <begin position="97"/>
        <end position="116"/>
    </location>
</feature>
<evidence type="ECO:0000256" key="1">
    <source>
        <dbReference type="SAM" id="Phobius"/>
    </source>
</evidence>
<accession>A0ABT7YTR8</accession>
<keyword evidence="1" id="KW-1133">Transmembrane helix</keyword>
<evidence type="ECO:0000313" key="2">
    <source>
        <dbReference type="EMBL" id="MDN3242035.1"/>
    </source>
</evidence>
<dbReference type="Proteomes" id="UP001171902">
    <property type="component" value="Unassembled WGS sequence"/>
</dbReference>